<reference evidence="1 2" key="1">
    <citation type="journal article" date="2024" name="Microbiol. Resour. Announc.">
        <title>Genome annotations for the ascomycete fungi Trichoderma harzianum, Trichoderma aggressivum, and Purpureocillium lilacinum.</title>
        <authorList>
            <person name="Beijen E.P.W."/>
            <person name="Ohm R.A."/>
        </authorList>
    </citation>
    <scope>NUCLEOTIDE SEQUENCE [LARGE SCALE GENOMIC DNA]</scope>
    <source>
        <strain evidence="1 2">CBS 150709</strain>
    </source>
</reference>
<dbReference type="Proteomes" id="UP001287286">
    <property type="component" value="Unassembled WGS sequence"/>
</dbReference>
<gene>
    <name evidence="1" type="ORF">Purlil1_13821</name>
</gene>
<name>A0ABR0BD26_PURLI</name>
<evidence type="ECO:0000313" key="2">
    <source>
        <dbReference type="Proteomes" id="UP001287286"/>
    </source>
</evidence>
<organism evidence="1 2">
    <name type="scientific">Purpureocillium lilacinum</name>
    <name type="common">Paecilomyces lilacinus</name>
    <dbReference type="NCBI Taxonomy" id="33203"/>
    <lineage>
        <taxon>Eukaryota</taxon>
        <taxon>Fungi</taxon>
        <taxon>Dikarya</taxon>
        <taxon>Ascomycota</taxon>
        <taxon>Pezizomycotina</taxon>
        <taxon>Sordariomycetes</taxon>
        <taxon>Hypocreomycetidae</taxon>
        <taxon>Hypocreales</taxon>
        <taxon>Ophiocordycipitaceae</taxon>
        <taxon>Purpureocillium</taxon>
    </lineage>
</organism>
<evidence type="ECO:0008006" key="3">
    <source>
        <dbReference type="Google" id="ProtNLM"/>
    </source>
</evidence>
<evidence type="ECO:0000313" key="1">
    <source>
        <dbReference type="EMBL" id="KAK4068334.1"/>
    </source>
</evidence>
<dbReference type="EMBL" id="JAWRVI010000315">
    <property type="protein sequence ID" value="KAK4068334.1"/>
    <property type="molecule type" value="Genomic_DNA"/>
</dbReference>
<keyword evidence="2" id="KW-1185">Reference proteome</keyword>
<sequence>MLSTLQCDTDCVGAQVFTGDKGSERGSQQYVDSMHETSGVLRDQGNAVTATWVPVSSEHELLRLAKDEAREATRECATPAAKFPRAGTTTLGIARRKQRAGNKIPSNVGDFTKRVDGARPGKHTRQIVYQLTWKEANVLAQLRTGMARLNDYLYRIKASTSQQMTAFRMEMIKCTNTPRGNISFYLGGKQRSDKDSWTPNMEAVRATIRYAFERGAL</sequence>
<comment type="caution">
    <text evidence="1">The sequence shown here is derived from an EMBL/GenBank/DDBJ whole genome shotgun (WGS) entry which is preliminary data.</text>
</comment>
<protein>
    <recommendedName>
        <fullName evidence="3">Reverse transcriptase</fullName>
    </recommendedName>
</protein>
<proteinExistence type="predicted"/>
<accession>A0ABR0BD26</accession>